<keyword evidence="2" id="KW-0472">Membrane</keyword>
<keyword evidence="2" id="KW-0812">Transmembrane</keyword>
<dbReference type="OrthoDB" id="8123886at2759"/>
<name>A0A4C1XHX1_EUMVA</name>
<proteinExistence type="predicted"/>
<evidence type="ECO:0000256" key="1">
    <source>
        <dbReference type="SAM" id="MobiDB-lite"/>
    </source>
</evidence>
<sequence length="456" mass="51490">MPRFPLDLHQHLGIFTPTRVDLNYTQQTRVCPARLTVIAQVRAVSKIHAEAVTNNCQLSSSPPSTRSRSSLRAGALVFRSYRLAYRVRALSLFLFFVSLSVVVLLATNGPVTCRDRCVASFLTARKPQLHATYGLGFIRLLSKKPKALFLATTAFPLLMIAAPATSVVRQSVNATSYMTSWRTAAKTNSSRLAMLTSPPPSSIKKLQQPPLLFIHDKGRSSEIWKQCESKRIVILSARNTARGLKIQPVVIPDFRNLSVLFAKLNVAYHSYFLKEEREFCVVLPGESKELPIEEVKEDLLVQNLLVQSVRRITNRAREWLDFVLVTANTRFVDNAIKRALYNTKSRARYVKCLGDHGTTACTRNKDTDGPTACVLCKPFGHTANYLGCPQVHKRKINLKLTNNNKAPHPLRPRSVEQPRARSRQIYHTRKQRWALVGTRQKIALRMIRPPRISKSC</sequence>
<dbReference type="EMBL" id="BGZK01000870">
    <property type="protein sequence ID" value="GBP63496.1"/>
    <property type="molecule type" value="Genomic_DNA"/>
</dbReference>
<evidence type="ECO:0008006" key="5">
    <source>
        <dbReference type="Google" id="ProtNLM"/>
    </source>
</evidence>
<keyword evidence="2" id="KW-1133">Transmembrane helix</keyword>
<keyword evidence="4" id="KW-1185">Reference proteome</keyword>
<protein>
    <recommendedName>
        <fullName evidence="5">Nucleic-acid-binding protein from transposon X-element</fullName>
    </recommendedName>
</protein>
<dbReference type="Proteomes" id="UP000299102">
    <property type="component" value="Unassembled WGS sequence"/>
</dbReference>
<evidence type="ECO:0000313" key="4">
    <source>
        <dbReference type="Proteomes" id="UP000299102"/>
    </source>
</evidence>
<gene>
    <name evidence="3" type="ORF">EVAR_49549_1</name>
</gene>
<organism evidence="3 4">
    <name type="scientific">Eumeta variegata</name>
    <name type="common">Bagworm moth</name>
    <name type="synonym">Eumeta japonica</name>
    <dbReference type="NCBI Taxonomy" id="151549"/>
    <lineage>
        <taxon>Eukaryota</taxon>
        <taxon>Metazoa</taxon>
        <taxon>Ecdysozoa</taxon>
        <taxon>Arthropoda</taxon>
        <taxon>Hexapoda</taxon>
        <taxon>Insecta</taxon>
        <taxon>Pterygota</taxon>
        <taxon>Neoptera</taxon>
        <taxon>Endopterygota</taxon>
        <taxon>Lepidoptera</taxon>
        <taxon>Glossata</taxon>
        <taxon>Ditrysia</taxon>
        <taxon>Tineoidea</taxon>
        <taxon>Psychidae</taxon>
        <taxon>Oiketicinae</taxon>
        <taxon>Eumeta</taxon>
    </lineage>
</organism>
<comment type="caution">
    <text evidence="3">The sequence shown here is derived from an EMBL/GenBank/DDBJ whole genome shotgun (WGS) entry which is preliminary data.</text>
</comment>
<evidence type="ECO:0000313" key="3">
    <source>
        <dbReference type="EMBL" id="GBP63496.1"/>
    </source>
</evidence>
<feature type="region of interest" description="Disordered" evidence="1">
    <location>
        <begin position="402"/>
        <end position="424"/>
    </location>
</feature>
<accession>A0A4C1XHX1</accession>
<feature type="transmembrane region" description="Helical" evidence="2">
    <location>
        <begin position="89"/>
        <end position="106"/>
    </location>
</feature>
<feature type="transmembrane region" description="Helical" evidence="2">
    <location>
        <begin position="147"/>
        <end position="168"/>
    </location>
</feature>
<evidence type="ECO:0000256" key="2">
    <source>
        <dbReference type="SAM" id="Phobius"/>
    </source>
</evidence>
<reference evidence="3 4" key="1">
    <citation type="journal article" date="2019" name="Commun. Biol.">
        <title>The bagworm genome reveals a unique fibroin gene that provides high tensile strength.</title>
        <authorList>
            <person name="Kono N."/>
            <person name="Nakamura H."/>
            <person name="Ohtoshi R."/>
            <person name="Tomita M."/>
            <person name="Numata K."/>
            <person name="Arakawa K."/>
        </authorList>
    </citation>
    <scope>NUCLEOTIDE SEQUENCE [LARGE SCALE GENOMIC DNA]</scope>
</reference>
<dbReference type="AlphaFoldDB" id="A0A4C1XHX1"/>